<comment type="caution">
    <text evidence="1">The sequence shown here is derived from an EMBL/GenBank/DDBJ whole genome shotgun (WGS) entry which is preliminary data.</text>
</comment>
<feature type="non-terminal residue" evidence="1">
    <location>
        <position position="141"/>
    </location>
</feature>
<dbReference type="EMBL" id="LAZR01065643">
    <property type="protein sequence ID" value="KKK55135.1"/>
    <property type="molecule type" value="Genomic_DNA"/>
</dbReference>
<gene>
    <name evidence="1" type="ORF">LCGC14_3077610</name>
</gene>
<name>A0A0F8X2Q5_9ZZZZ</name>
<dbReference type="AlphaFoldDB" id="A0A0F8X2Q5"/>
<sequence>MKEIWLDIAELGWSMYLSAHLRWRKEQIKSNWAVMTLPGRDCLYEGLVDKIYHAHLKFKESIEPDCFGFFGMPDYQLRAYFNARVPAGYQIAESQPLESMSREEIFKGQMIFKPYPYKDKSLNNLSSIIAMKEILVFPRYR</sequence>
<accession>A0A0F8X2Q5</accession>
<evidence type="ECO:0000313" key="1">
    <source>
        <dbReference type="EMBL" id="KKK55135.1"/>
    </source>
</evidence>
<protein>
    <submittedName>
        <fullName evidence="1">Uncharacterized protein</fullName>
    </submittedName>
</protein>
<proteinExistence type="predicted"/>
<reference evidence="1" key="1">
    <citation type="journal article" date="2015" name="Nature">
        <title>Complex archaea that bridge the gap between prokaryotes and eukaryotes.</title>
        <authorList>
            <person name="Spang A."/>
            <person name="Saw J.H."/>
            <person name="Jorgensen S.L."/>
            <person name="Zaremba-Niedzwiedzka K."/>
            <person name="Martijn J."/>
            <person name="Lind A.E."/>
            <person name="van Eijk R."/>
            <person name="Schleper C."/>
            <person name="Guy L."/>
            <person name="Ettema T.J."/>
        </authorList>
    </citation>
    <scope>NUCLEOTIDE SEQUENCE</scope>
</reference>
<organism evidence="1">
    <name type="scientific">marine sediment metagenome</name>
    <dbReference type="NCBI Taxonomy" id="412755"/>
    <lineage>
        <taxon>unclassified sequences</taxon>
        <taxon>metagenomes</taxon>
        <taxon>ecological metagenomes</taxon>
    </lineage>
</organism>